<evidence type="ECO:0000259" key="4">
    <source>
        <dbReference type="PROSITE" id="PS50977"/>
    </source>
</evidence>
<dbReference type="GO" id="GO:0005544">
    <property type="term" value="F:calcium-dependent phospholipid binding"/>
    <property type="evidence" value="ECO:0007669"/>
    <property type="project" value="InterPro"/>
</dbReference>
<feature type="transmembrane region" description="Helical" evidence="3">
    <location>
        <begin position="143"/>
        <end position="162"/>
    </location>
</feature>
<evidence type="ECO:0000256" key="3">
    <source>
        <dbReference type="SAM" id="Phobius"/>
    </source>
</evidence>
<evidence type="ECO:0000256" key="2">
    <source>
        <dbReference type="PROSITE-ProRule" id="PRU00335"/>
    </source>
</evidence>
<evidence type="ECO:0000256" key="1">
    <source>
        <dbReference type="ARBA" id="ARBA00023125"/>
    </source>
</evidence>
<feature type="DNA-binding region" description="H-T-H motif" evidence="2">
    <location>
        <begin position="32"/>
        <end position="51"/>
    </location>
</feature>
<dbReference type="EMBL" id="CP071250">
    <property type="protein sequence ID" value="UUF08936.1"/>
    <property type="molecule type" value="Genomic_DNA"/>
</dbReference>
<evidence type="ECO:0000313" key="7">
    <source>
        <dbReference type="Proteomes" id="UP001058016"/>
    </source>
</evidence>
<gene>
    <name evidence="5" type="ORF">J0J69_11165</name>
    <name evidence="6" type="ORF">J0J70_02700</name>
</gene>
<evidence type="ECO:0000313" key="6">
    <source>
        <dbReference type="EMBL" id="UUF08936.1"/>
    </source>
</evidence>
<accession>A0A9Q9FGK4</accession>
<dbReference type="GO" id="GO:0003677">
    <property type="term" value="F:DNA binding"/>
    <property type="evidence" value="ECO:0007669"/>
    <property type="project" value="UniProtKB-UniRule"/>
</dbReference>
<keyword evidence="7" id="KW-1185">Reference proteome</keyword>
<dbReference type="GO" id="GO:0005509">
    <property type="term" value="F:calcium ion binding"/>
    <property type="evidence" value="ECO:0007669"/>
    <property type="project" value="InterPro"/>
</dbReference>
<dbReference type="Proteomes" id="UP001058016">
    <property type="component" value="Chromosome"/>
</dbReference>
<dbReference type="InterPro" id="IPR009057">
    <property type="entry name" value="Homeodomain-like_sf"/>
</dbReference>
<dbReference type="SUPFAM" id="SSF47874">
    <property type="entry name" value="Annexin"/>
    <property type="match status" value="1"/>
</dbReference>
<dbReference type="EMBL" id="CP071249">
    <property type="protein sequence ID" value="UUF05607.1"/>
    <property type="molecule type" value="Genomic_DNA"/>
</dbReference>
<dbReference type="PROSITE" id="PS50977">
    <property type="entry name" value="HTH_TETR_2"/>
    <property type="match status" value="1"/>
</dbReference>
<reference evidence="6 7" key="1">
    <citation type="submission" date="2021-03" db="EMBL/GenBank/DDBJ databases">
        <title>Comparative Genomics and Metabolomics in the genus Turicibacter.</title>
        <authorList>
            <person name="Maki J."/>
            <person name="Looft T."/>
        </authorList>
    </citation>
    <scope>NUCLEOTIDE SEQUENCE</scope>
    <source>
        <strain evidence="6">ISU324</strain>
        <strain evidence="5 7">MMM721</strain>
    </source>
</reference>
<proteinExistence type="predicted"/>
<evidence type="ECO:0000313" key="8">
    <source>
        <dbReference type="Proteomes" id="UP001058072"/>
    </source>
</evidence>
<name>A0A9Q9FGK4_9FIRM</name>
<dbReference type="InterPro" id="IPR001647">
    <property type="entry name" value="HTH_TetR"/>
</dbReference>
<dbReference type="PANTHER" id="PTHR43479">
    <property type="entry name" value="ACREF/ENVCD OPERON REPRESSOR-RELATED"/>
    <property type="match status" value="1"/>
</dbReference>
<evidence type="ECO:0000313" key="5">
    <source>
        <dbReference type="EMBL" id="UUF05607.1"/>
    </source>
</evidence>
<dbReference type="PANTHER" id="PTHR43479:SF7">
    <property type="entry name" value="TETR-FAMILY TRANSCRIPTIONAL REGULATOR"/>
    <property type="match status" value="1"/>
</dbReference>
<dbReference type="RefSeq" id="WP_055245097.1">
    <property type="nucleotide sequence ID" value="NZ_CP071249.1"/>
</dbReference>
<organism evidence="6 8">
    <name type="scientific">Turicibacter bilis</name>
    <dbReference type="NCBI Taxonomy" id="2735723"/>
    <lineage>
        <taxon>Bacteria</taxon>
        <taxon>Bacillati</taxon>
        <taxon>Bacillota</taxon>
        <taxon>Erysipelotrichia</taxon>
        <taxon>Erysipelotrichales</taxon>
        <taxon>Turicibacteraceae</taxon>
        <taxon>Turicibacter</taxon>
    </lineage>
</organism>
<keyword evidence="3" id="KW-0812">Transmembrane</keyword>
<sequence length="191" mass="22655">MKLEDRRVRRTKQLIKQSLIELMHEKPFKDITVKDITERADLNRGTFYLHYVDIYDLLSKIEDETLQAIEEMMLDYRCKINMPSCYELLDELFSYIEDNRDLFEVLLHSQSEGIFLNKLQYLIKTMGLDLMNMIYKDTSRPHYCYFLSFVLNGVLGVTEQWFNNGMDMSSTEMATMIDHFIMDGISILAKL</sequence>
<keyword evidence="3" id="KW-1133">Transmembrane helix</keyword>
<dbReference type="SUPFAM" id="SSF46689">
    <property type="entry name" value="Homeodomain-like"/>
    <property type="match status" value="1"/>
</dbReference>
<keyword evidence="3" id="KW-0472">Membrane</keyword>
<dbReference type="Pfam" id="PF00440">
    <property type="entry name" value="TetR_N"/>
    <property type="match status" value="1"/>
</dbReference>
<dbReference type="InterPro" id="IPR039532">
    <property type="entry name" value="TetR_C_Firmicutes"/>
</dbReference>
<dbReference type="InterPro" id="IPR050624">
    <property type="entry name" value="HTH-type_Tx_Regulator"/>
</dbReference>
<protein>
    <submittedName>
        <fullName evidence="6">TetR/AcrR family transcriptional regulator</fullName>
    </submittedName>
</protein>
<dbReference type="AlphaFoldDB" id="A0A9Q9FGK4"/>
<dbReference type="Gene3D" id="1.10.357.10">
    <property type="entry name" value="Tetracycline Repressor, domain 2"/>
    <property type="match status" value="1"/>
</dbReference>
<dbReference type="Proteomes" id="UP001058072">
    <property type="component" value="Chromosome"/>
</dbReference>
<keyword evidence="1 2" id="KW-0238">DNA-binding</keyword>
<feature type="domain" description="HTH tetR-type" evidence="4">
    <location>
        <begin position="9"/>
        <end position="69"/>
    </location>
</feature>
<dbReference type="InterPro" id="IPR037104">
    <property type="entry name" value="Annexin_sf"/>
</dbReference>
<dbReference type="Pfam" id="PF14278">
    <property type="entry name" value="TetR_C_8"/>
    <property type="match status" value="1"/>
</dbReference>